<dbReference type="SUPFAM" id="SSF47598">
    <property type="entry name" value="Ribbon-helix-helix"/>
    <property type="match status" value="1"/>
</dbReference>
<name>A0ABU4UKH4_9GAMM</name>
<dbReference type="PANTHER" id="PTHR35401:SF1">
    <property type="entry name" value="CYTOPLASMIC PROTEIN"/>
    <property type="match status" value="1"/>
</dbReference>
<comment type="caution">
    <text evidence="7">The sequence shown here is derived from an EMBL/GenBank/DDBJ whole genome shotgun (WGS) entry which is preliminary data.</text>
</comment>
<evidence type="ECO:0000313" key="8">
    <source>
        <dbReference type="Proteomes" id="UP001284537"/>
    </source>
</evidence>
<evidence type="ECO:0000256" key="1">
    <source>
        <dbReference type="ARBA" id="ARBA00022491"/>
    </source>
</evidence>
<dbReference type="InterPro" id="IPR010985">
    <property type="entry name" value="Ribbon_hlx_hlx"/>
</dbReference>
<comment type="similarity">
    <text evidence="6">Belongs to the TacA antitoxin family.</text>
</comment>
<organism evidence="7 8">
    <name type="scientific">Methylomonas defluvii</name>
    <dbReference type="NCBI Taxonomy" id="3045149"/>
    <lineage>
        <taxon>Bacteria</taxon>
        <taxon>Pseudomonadati</taxon>
        <taxon>Pseudomonadota</taxon>
        <taxon>Gammaproteobacteria</taxon>
        <taxon>Methylococcales</taxon>
        <taxon>Methylococcaceae</taxon>
        <taxon>Methylomonas</taxon>
    </lineage>
</organism>
<reference evidence="7 8" key="1">
    <citation type="submission" date="2023-11" db="EMBL/GenBank/DDBJ databases">
        <authorList>
            <person name="Ouyang M.-Y."/>
        </authorList>
    </citation>
    <scope>NUCLEOTIDE SEQUENCE [LARGE SCALE GENOMIC DNA]</scope>
    <source>
        <strain evidence="7 8">OY6</strain>
    </source>
</reference>
<evidence type="ECO:0000256" key="5">
    <source>
        <dbReference type="ARBA" id="ARBA00023163"/>
    </source>
</evidence>
<keyword evidence="3" id="KW-0805">Transcription regulation</keyword>
<evidence type="ECO:0000256" key="6">
    <source>
        <dbReference type="ARBA" id="ARBA00049988"/>
    </source>
</evidence>
<evidence type="ECO:0000256" key="3">
    <source>
        <dbReference type="ARBA" id="ARBA00023015"/>
    </source>
</evidence>
<evidence type="ECO:0000313" key="7">
    <source>
        <dbReference type="EMBL" id="MDX8129981.1"/>
    </source>
</evidence>
<dbReference type="PANTHER" id="PTHR35401">
    <property type="entry name" value="COPG FAMILY HELIX-TURN-HELIX PROTEIN-RELATED-RELATED"/>
    <property type="match status" value="1"/>
</dbReference>
<dbReference type="Pfam" id="PF08681">
    <property type="entry name" value="TacA1"/>
    <property type="match status" value="1"/>
</dbReference>
<dbReference type="Gene3D" id="1.20.5.780">
    <property type="entry name" value="Single helix bin"/>
    <property type="match status" value="1"/>
</dbReference>
<gene>
    <name evidence="7" type="ORF">QLH52_22005</name>
</gene>
<sequence length="99" mass="11249">MQPIEPTESGSPIRDININIRAQRRQRDLIDQAAELLGKSRTDFMLETACREAEDVLLDQRVFTLDAAAFQKFQALLDAPPSENPKLRKLMATKAPWEP</sequence>
<dbReference type="InterPro" id="IPR014795">
    <property type="entry name" value="TacA_1-like"/>
</dbReference>
<accession>A0ABU4UKH4</accession>
<evidence type="ECO:0000256" key="4">
    <source>
        <dbReference type="ARBA" id="ARBA00023125"/>
    </source>
</evidence>
<evidence type="ECO:0000256" key="2">
    <source>
        <dbReference type="ARBA" id="ARBA00022649"/>
    </source>
</evidence>
<dbReference type="EMBL" id="JAXARY010000029">
    <property type="protein sequence ID" value="MDX8129981.1"/>
    <property type="molecule type" value="Genomic_DNA"/>
</dbReference>
<proteinExistence type="inferred from homology"/>
<keyword evidence="2" id="KW-1277">Toxin-antitoxin system</keyword>
<protein>
    <submittedName>
        <fullName evidence="7">DUF1778 domain-containing protein</fullName>
    </submittedName>
</protein>
<dbReference type="Proteomes" id="UP001284537">
    <property type="component" value="Unassembled WGS sequence"/>
</dbReference>
<keyword evidence="4" id="KW-0238">DNA-binding</keyword>
<keyword evidence="8" id="KW-1185">Reference proteome</keyword>
<dbReference type="RefSeq" id="WP_319962952.1">
    <property type="nucleotide sequence ID" value="NZ_JAXARY010000029.1"/>
</dbReference>
<keyword evidence="5" id="KW-0804">Transcription</keyword>
<keyword evidence="1" id="KW-0678">Repressor</keyword>